<dbReference type="SUPFAM" id="SSF52540">
    <property type="entry name" value="P-loop containing nucleoside triphosphate hydrolases"/>
    <property type="match status" value="1"/>
</dbReference>
<accession>A0A9D4GXP0</accession>
<evidence type="ECO:0000259" key="2">
    <source>
        <dbReference type="PROSITE" id="PS51886"/>
    </source>
</evidence>
<organism evidence="3 4">
    <name type="scientific">Dreissena polymorpha</name>
    <name type="common">Zebra mussel</name>
    <name type="synonym">Mytilus polymorpha</name>
    <dbReference type="NCBI Taxonomy" id="45954"/>
    <lineage>
        <taxon>Eukaryota</taxon>
        <taxon>Metazoa</taxon>
        <taxon>Spiralia</taxon>
        <taxon>Lophotrochozoa</taxon>
        <taxon>Mollusca</taxon>
        <taxon>Bivalvia</taxon>
        <taxon>Autobranchia</taxon>
        <taxon>Heteroconchia</taxon>
        <taxon>Euheterodonta</taxon>
        <taxon>Imparidentia</taxon>
        <taxon>Neoheterodontei</taxon>
        <taxon>Myida</taxon>
        <taxon>Dreissenoidea</taxon>
        <taxon>Dreissenidae</taxon>
        <taxon>Dreissena</taxon>
    </lineage>
</organism>
<dbReference type="OrthoDB" id="9984961at2759"/>
<evidence type="ECO:0000313" key="3">
    <source>
        <dbReference type="EMBL" id="KAH3823334.1"/>
    </source>
</evidence>
<dbReference type="InterPro" id="IPR006571">
    <property type="entry name" value="TLDc_dom"/>
</dbReference>
<dbReference type="PROSITE" id="PS51886">
    <property type="entry name" value="TLDC"/>
    <property type="match status" value="1"/>
</dbReference>
<name>A0A9D4GXP0_DREPO</name>
<dbReference type="CDD" id="cd00882">
    <property type="entry name" value="Ras_like_GTPase"/>
    <property type="match status" value="1"/>
</dbReference>
<dbReference type="InterPro" id="IPR027417">
    <property type="entry name" value="P-loop_NTPase"/>
</dbReference>
<dbReference type="EMBL" id="JAIWYP010000005">
    <property type="protein sequence ID" value="KAH3823334.1"/>
    <property type="molecule type" value="Genomic_DNA"/>
</dbReference>
<sequence>MTGQFNDKYMDQLESWIGTGPKIFTLLYQITRDGCNATTFHQKCDNQGPTVTVLYNQQGSVYGGYGSASWVSSSGTYIKDSNAFLFQLKYSGTDQCMKFAVTKEDSAMYALSSQGPIFDGGHDLITFTDTVNSSGGYYALNGSLNIGHTLNNQGFTFDQINYGNSNVIELEVYSVTDGQRIKSLPQPTQPLQPWRKTPEWNEKYLETLTEDIVSFKPSGKLGLSDVRILMLGPVGTGKSSFYNTIDSVFKGRISRSAPCGLSTNCKTIAYTPYEMHVMSGASLNFRLCDTRGLEVTQGLDSVECNYLLDGNISDLYQFNPVAPIRSANPGFVHQPTVEEQIHCVLFLIDAAKVGDIPQKLVDKMHSFQKLVVLKGIPQVVLLTKVDLACQEVASNITNVFKSKKIEAAVDKASNLLGLPRNHILPVKNYENEMELDDNISILALMTLRQVLHFAEDYLQVLQNKLKACGVSIEKLDQRESVEKGSDQE</sequence>
<dbReference type="Gene3D" id="3.40.50.300">
    <property type="entry name" value="P-loop containing nucleotide triphosphate hydrolases"/>
    <property type="match status" value="1"/>
</dbReference>
<dbReference type="PANTHER" id="PTHR14241:SF32">
    <property type="entry name" value="VWFA DOMAIN-CONTAINING PROTEIN-RELATED"/>
    <property type="match status" value="1"/>
</dbReference>
<keyword evidence="4" id="KW-1185">Reference proteome</keyword>
<dbReference type="Pfam" id="PF07534">
    <property type="entry name" value="TLD"/>
    <property type="match status" value="1"/>
</dbReference>
<reference evidence="3" key="1">
    <citation type="journal article" date="2019" name="bioRxiv">
        <title>The Genome of the Zebra Mussel, Dreissena polymorpha: A Resource for Invasive Species Research.</title>
        <authorList>
            <person name="McCartney M.A."/>
            <person name="Auch B."/>
            <person name="Kono T."/>
            <person name="Mallez S."/>
            <person name="Zhang Y."/>
            <person name="Obille A."/>
            <person name="Becker A."/>
            <person name="Abrahante J.E."/>
            <person name="Garbe J."/>
            <person name="Badalamenti J.P."/>
            <person name="Herman A."/>
            <person name="Mangelson H."/>
            <person name="Liachko I."/>
            <person name="Sullivan S."/>
            <person name="Sone E.D."/>
            <person name="Koren S."/>
            <person name="Silverstein K.A.T."/>
            <person name="Beckman K.B."/>
            <person name="Gohl D.M."/>
        </authorList>
    </citation>
    <scope>NUCLEOTIDE SEQUENCE</scope>
    <source>
        <strain evidence="3">Duluth1</strain>
        <tissue evidence="3">Whole animal</tissue>
    </source>
</reference>
<gene>
    <name evidence="3" type="ORF">DPMN_125132</name>
</gene>
<evidence type="ECO:0000313" key="4">
    <source>
        <dbReference type="Proteomes" id="UP000828390"/>
    </source>
</evidence>
<dbReference type="AlphaFoldDB" id="A0A9D4GXP0"/>
<dbReference type="Proteomes" id="UP000828390">
    <property type="component" value="Unassembled WGS sequence"/>
</dbReference>
<reference evidence="3" key="2">
    <citation type="submission" date="2020-11" db="EMBL/GenBank/DDBJ databases">
        <authorList>
            <person name="McCartney M.A."/>
            <person name="Auch B."/>
            <person name="Kono T."/>
            <person name="Mallez S."/>
            <person name="Becker A."/>
            <person name="Gohl D.M."/>
            <person name="Silverstein K.A.T."/>
            <person name="Koren S."/>
            <person name="Bechman K.B."/>
            <person name="Herman A."/>
            <person name="Abrahante J.E."/>
            <person name="Garbe J."/>
        </authorList>
    </citation>
    <scope>NUCLEOTIDE SEQUENCE</scope>
    <source>
        <strain evidence="3">Duluth1</strain>
        <tissue evidence="3">Whole animal</tissue>
    </source>
</reference>
<proteinExistence type="inferred from homology"/>
<dbReference type="PANTHER" id="PTHR14241">
    <property type="entry name" value="INTERFERON-INDUCED PROTEIN 44"/>
    <property type="match status" value="1"/>
</dbReference>
<protein>
    <recommendedName>
        <fullName evidence="2">TLDc domain-containing protein</fullName>
    </recommendedName>
</protein>
<comment type="similarity">
    <text evidence="1">Belongs to the IFI44 family.</text>
</comment>
<evidence type="ECO:0000256" key="1">
    <source>
        <dbReference type="ARBA" id="ARBA00009243"/>
    </source>
</evidence>
<feature type="domain" description="TLDc" evidence="2">
    <location>
        <begin position="1"/>
        <end position="176"/>
    </location>
</feature>
<comment type="caution">
    <text evidence="3">The sequence shown here is derived from an EMBL/GenBank/DDBJ whole genome shotgun (WGS) entry which is preliminary data.</text>
</comment>